<dbReference type="GO" id="GO:0047545">
    <property type="term" value="F:(S)-2-hydroxyglutarate dehydrogenase activity"/>
    <property type="evidence" value="ECO:0007669"/>
    <property type="project" value="TreeGrafter"/>
</dbReference>
<dbReference type="GO" id="GO:0005737">
    <property type="term" value="C:cytoplasm"/>
    <property type="evidence" value="ECO:0007669"/>
    <property type="project" value="TreeGrafter"/>
</dbReference>
<gene>
    <name evidence="7" type="ORF">SAMN04487957_101127</name>
</gene>
<evidence type="ECO:0000256" key="5">
    <source>
        <dbReference type="ARBA" id="ARBA00037941"/>
    </source>
</evidence>
<evidence type="ECO:0000256" key="3">
    <source>
        <dbReference type="ARBA" id="ARBA00022827"/>
    </source>
</evidence>
<evidence type="ECO:0000313" key="7">
    <source>
        <dbReference type="EMBL" id="SDN60446.1"/>
    </source>
</evidence>
<dbReference type="InterPro" id="IPR006076">
    <property type="entry name" value="FAD-dep_OxRdtase"/>
</dbReference>
<protein>
    <submittedName>
        <fullName evidence="7">L-2-hydroxyglutarate oxidase</fullName>
    </submittedName>
</protein>
<dbReference type="AlphaFoldDB" id="A0A1H0CRG6"/>
<evidence type="ECO:0000256" key="4">
    <source>
        <dbReference type="ARBA" id="ARBA00023002"/>
    </source>
</evidence>
<dbReference type="InterPro" id="IPR036188">
    <property type="entry name" value="FAD/NAD-bd_sf"/>
</dbReference>
<keyword evidence="8" id="KW-1185">Reference proteome</keyword>
<keyword evidence="3" id="KW-0274">FAD</keyword>
<dbReference type="NCBIfam" id="NF008726">
    <property type="entry name" value="PRK11728.1"/>
    <property type="match status" value="1"/>
</dbReference>
<comment type="similarity">
    <text evidence="5">Belongs to the L2HGDH family.</text>
</comment>
<name>A0A1H0CRG6_9GAMM</name>
<evidence type="ECO:0000256" key="2">
    <source>
        <dbReference type="ARBA" id="ARBA00022630"/>
    </source>
</evidence>
<comment type="cofactor">
    <cofactor evidence="1">
        <name>FAD</name>
        <dbReference type="ChEBI" id="CHEBI:57692"/>
    </cofactor>
</comment>
<evidence type="ECO:0000259" key="6">
    <source>
        <dbReference type="Pfam" id="PF01266"/>
    </source>
</evidence>
<dbReference type="PANTHER" id="PTHR43104">
    <property type="entry name" value="L-2-HYDROXYGLUTARATE DEHYDROGENASE, MITOCHONDRIAL"/>
    <property type="match status" value="1"/>
</dbReference>
<dbReference type="Gene3D" id="3.50.50.60">
    <property type="entry name" value="FAD/NAD(P)-binding domain"/>
    <property type="match status" value="1"/>
</dbReference>
<dbReference type="Gene3D" id="3.30.9.10">
    <property type="entry name" value="D-Amino Acid Oxidase, subunit A, domain 2"/>
    <property type="match status" value="1"/>
</dbReference>
<dbReference type="Proteomes" id="UP000199075">
    <property type="component" value="Unassembled WGS sequence"/>
</dbReference>
<accession>A0A1H0CRG6</accession>
<evidence type="ECO:0000256" key="1">
    <source>
        <dbReference type="ARBA" id="ARBA00001974"/>
    </source>
</evidence>
<dbReference type="RefSeq" id="WP_089676267.1">
    <property type="nucleotide sequence ID" value="NZ_FNIV01000001.1"/>
</dbReference>
<dbReference type="OrthoDB" id="9801699at2"/>
<feature type="domain" description="FAD dependent oxidoreductase" evidence="6">
    <location>
        <begin position="3"/>
        <end position="390"/>
    </location>
</feature>
<evidence type="ECO:0000313" key="8">
    <source>
        <dbReference type="Proteomes" id="UP000199075"/>
    </source>
</evidence>
<dbReference type="SUPFAM" id="SSF51905">
    <property type="entry name" value="FAD/NAD(P)-binding domain"/>
    <property type="match status" value="1"/>
</dbReference>
<dbReference type="Pfam" id="PF01266">
    <property type="entry name" value="DAO"/>
    <property type="match status" value="1"/>
</dbReference>
<dbReference type="PANTHER" id="PTHR43104:SF2">
    <property type="entry name" value="L-2-HYDROXYGLUTARATE DEHYDROGENASE, MITOCHONDRIAL"/>
    <property type="match status" value="1"/>
</dbReference>
<sequence>MHDFIIIGGGILGMSTAMQLKQAYPDSKMLLLEKETGPARHQTGHNSGVIHAGVYYTPGSLKARFCLEGNRATKAFCDEHGIAYDTCGKLLVATSELEMERMKALWERTAANGLTREWLSAGELAEREPNITGLGGIFVPSSGIVDYAAVTRAMAAEFERMGGEIRYGAEVTALEERRQEVVVGSGAGTFTGRYLVSCSGLMADRVVRLLGQEPGFTICPFRGEYYRLPEKHNAIVNHLIYPIPDPAMPFLGVHLTRMIDGSVTVGPNAVLAFKREGYRRRDVSLGDMARMFSDPGILKVLGRNLRPGLTEMKNSLHKRGYLELVRKYCPSLTLGDLEPYPAGVRAQAVSRDGKLVDDFLFVNTRRTVNVGNAPSPAATSALPIGAHIVDKVREMVAA</sequence>
<reference evidence="8" key="1">
    <citation type="submission" date="2016-10" db="EMBL/GenBank/DDBJ databases">
        <authorList>
            <person name="Varghese N."/>
            <person name="Submissions S."/>
        </authorList>
    </citation>
    <scope>NUCLEOTIDE SEQUENCE [LARGE SCALE GENOMIC DNA]</scope>
    <source>
        <strain evidence="8">CGMCC 1.6444</strain>
    </source>
</reference>
<keyword evidence="2" id="KW-0285">Flavoprotein</keyword>
<dbReference type="STRING" id="419597.SAMN04487957_101127"/>
<keyword evidence="4" id="KW-0560">Oxidoreductase</keyword>
<proteinExistence type="inferred from homology"/>
<dbReference type="EMBL" id="FNIV01000001">
    <property type="protein sequence ID" value="SDN60446.1"/>
    <property type="molecule type" value="Genomic_DNA"/>
</dbReference>
<organism evidence="7 8">
    <name type="scientific">Halomonas shengliensis</name>
    <dbReference type="NCBI Taxonomy" id="419597"/>
    <lineage>
        <taxon>Bacteria</taxon>
        <taxon>Pseudomonadati</taxon>
        <taxon>Pseudomonadota</taxon>
        <taxon>Gammaproteobacteria</taxon>
        <taxon>Oceanospirillales</taxon>
        <taxon>Halomonadaceae</taxon>
        <taxon>Halomonas</taxon>
    </lineage>
</organism>